<gene>
    <name evidence="1" type="ORF">BWGO95_03364</name>
</gene>
<name>A0A1G4ETA1_BACMY</name>
<dbReference type="Proteomes" id="UP000195696">
    <property type="component" value="Unassembled WGS sequence"/>
</dbReference>
<sequence length="17" mass="1862">MEWIPLGVSVHVRGNPA</sequence>
<evidence type="ECO:0000313" key="2">
    <source>
        <dbReference type="Proteomes" id="UP000195696"/>
    </source>
</evidence>
<protein>
    <submittedName>
        <fullName evidence="1">Uncharacterized protein</fullName>
    </submittedName>
</protein>
<dbReference type="EMBL" id="FMAK01000037">
    <property type="protein sequence ID" value="SCB69212.1"/>
    <property type="molecule type" value="Genomic_DNA"/>
</dbReference>
<accession>A0A1G4ETA1</accession>
<organism evidence="1 2">
    <name type="scientific">Bacillus mycoides</name>
    <dbReference type="NCBI Taxonomy" id="1405"/>
    <lineage>
        <taxon>Bacteria</taxon>
        <taxon>Bacillati</taxon>
        <taxon>Bacillota</taxon>
        <taxon>Bacilli</taxon>
        <taxon>Bacillales</taxon>
        <taxon>Bacillaceae</taxon>
        <taxon>Bacillus</taxon>
        <taxon>Bacillus cereus group</taxon>
    </lineage>
</organism>
<reference evidence="1 2" key="1">
    <citation type="submission" date="2016-08" db="EMBL/GenBank/DDBJ databases">
        <authorList>
            <person name="Seilhamer J.J."/>
        </authorList>
    </citation>
    <scope>NUCLEOTIDE SEQUENCE [LARGE SCALE GENOMIC DNA]</scope>
    <source>
        <strain evidence="1 2">SDA_GO95</strain>
    </source>
</reference>
<proteinExistence type="predicted"/>
<dbReference type="AlphaFoldDB" id="A0A1G4ETA1"/>
<evidence type="ECO:0000313" key="1">
    <source>
        <dbReference type="EMBL" id="SCB69212.1"/>
    </source>
</evidence>